<sequence>MTPPPLPAGSTKYKPAEHRYGREEMLALFPPNTKMVDELTDLPFIAIEKAQHPLAFLAPSEEEMRLLSQSVNSNAVLRVTGRGGSTLTRGGGRGIGERGRGRGRGRGDGYFGRTHEEDGFGRGRPLRNESWEDGREKRFERGAFPGRGYDEEIPNHRRDFSRSLSSDSWRESKHEEEDENGGWRKMGPKDRWRGQSWREPRDRTGDRNFERDYAERGGGRFDDYHRVPSFERTSFSRTHSSDGLPEWSTINTDDIDNIGTFDSSGAFMSVKEMRESQENLESRKVKKRDENEDTGAASKHRHKESDPQLKQEGTEGGQQNDVSESSPDSSAEWCDAESSPRPQPGGVCAKSAPNEARQSHVHKTLNNKPSDRVNNTSRGEDAHTAAAEQTESHKPGLSAREGKATRGCQKAEGKTGKTGKLEEEAAFDHMEKTTENVMAWISEDDTRCESTTKDTSAPSVSSEDATNWFYKDPQGDTQGAFAASEMAEWFSAGYFTMNLQVKRGCDDKFQPLGELIKRWGRVPFLPGQELPPLKVSPLMFAGLCLLHTLDH</sequence>
<evidence type="ECO:0000313" key="4">
    <source>
        <dbReference type="Proteomes" id="UP001209878"/>
    </source>
</evidence>
<dbReference type="PROSITE" id="PS50829">
    <property type="entry name" value="GYF"/>
    <property type="match status" value="1"/>
</dbReference>
<reference evidence="3" key="1">
    <citation type="journal article" date="2023" name="Mol. Biol. Evol.">
        <title>Third-Generation Sequencing Reveals the Adaptive Role of the Epigenome in Three Deep-Sea Polychaetes.</title>
        <authorList>
            <person name="Perez M."/>
            <person name="Aroh O."/>
            <person name="Sun Y."/>
            <person name="Lan Y."/>
            <person name="Juniper S.K."/>
            <person name="Young C.R."/>
            <person name="Angers B."/>
            <person name="Qian P.Y."/>
        </authorList>
    </citation>
    <scope>NUCLEOTIDE SEQUENCE</scope>
    <source>
        <strain evidence="3">R07B-5</strain>
    </source>
</reference>
<accession>A0AAD9ULM9</accession>
<dbReference type="PANTHER" id="PTHR14445">
    <property type="entry name" value="GRB10 INTERACTING GYF PROTEIN"/>
    <property type="match status" value="1"/>
</dbReference>
<dbReference type="InterPro" id="IPR003169">
    <property type="entry name" value="GYF"/>
</dbReference>
<feature type="compositionally biased region" description="Basic and acidic residues" evidence="1">
    <location>
        <begin position="303"/>
        <end position="313"/>
    </location>
</feature>
<dbReference type="Gene3D" id="3.30.1490.40">
    <property type="match status" value="1"/>
</dbReference>
<dbReference type="InterPro" id="IPR051640">
    <property type="entry name" value="GRB10-interact_GYF"/>
</dbReference>
<feature type="compositionally biased region" description="Basic and acidic residues" evidence="1">
    <location>
        <begin position="271"/>
        <end position="290"/>
    </location>
</feature>
<dbReference type="EMBL" id="JAODUO010000006">
    <property type="protein sequence ID" value="KAK2193825.1"/>
    <property type="molecule type" value="Genomic_DNA"/>
</dbReference>
<dbReference type="InterPro" id="IPR035445">
    <property type="entry name" value="GYF-like_dom_sf"/>
</dbReference>
<organism evidence="3 4">
    <name type="scientific">Ridgeia piscesae</name>
    <name type="common">Tubeworm</name>
    <dbReference type="NCBI Taxonomy" id="27915"/>
    <lineage>
        <taxon>Eukaryota</taxon>
        <taxon>Metazoa</taxon>
        <taxon>Spiralia</taxon>
        <taxon>Lophotrochozoa</taxon>
        <taxon>Annelida</taxon>
        <taxon>Polychaeta</taxon>
        <taxon>Sedentaria</taxon>
        <taxon>Canalipalpata</taxon>
        <taxon>Sabellida</taxon>
        <taxon>Siboglinidae</taxon>
        <taxon>Ridgeia</taxon>
    </lineage>
</organism>
<proteinExistence type="predicted"/>
<keyword evidence="4" id="KW-1185">Reference proteome</keyword>
<dbReference type="Pfam" id="PF02213">
    <property type="entry name" value="GYF"/>
    <property type="match status" value="1"/>
</dbReference>
<feature type="region of interest" description="Disordered" evidence="1">
    <location>
        <begin position="446"/>
        <end position="469"/>
    </location>
</feature>
<feature type="compositionally biased region" description="Basic and acidic residues" evidence="1">
    <location>
        <begin position="113"/>
        <end position="141"/>
    </location>
</feature>
<evidence type="ECO:0000259" key="2">
    <source>
        <dbReference type="PROSITE" id="PS50829"/>
    </source>
</evidence>
<feature type="compositionally biased region" description="Basic and acidic residues" evidence="1">
    <location>
        <begin position="148"/>
        <end position="161"/>
    </location>
</feature>
<gene>
    <name evidence="3" type="ORF">NP493_5g12000</name>
</gene>
<comment type="caution">
    <text evidence="3">The sequence shown here is derived from an EMBL/GenBank/DDBJ whole genome shotgun (WGS) entry which is preliminary data.</text>
</comment>
<protein>
    <recommendedName>
        <fullName evidence="2">GYF domain-containing protein</fullName>
    </recommendedName>
</protein>
<evidence type="ECO:0000256" key="1">
    <source>
        <dbReference type="SAM" id="MobiDB-lite"/>
    </source>
</evidence>
<feature type="region of interest" description="Disordered" evidence="1">
    <location>
        <begin position="81"/>
        <end position="417"/>
    </location>
</feature>
<dbReference type="CDD" id="cd00072">
    <property type="entry name" value="GYF"/>
    <property type="match status" value="1"/>
</dbReference>
<feature type="compositionally biased region" description="Gly residues" evidence="1">
    <location>
        <begin position="81"/>
        <end position="94"/>
    </location>
</feature>
<feature type="compositionally biased region" description="Polar residues" evidence="1">
    <location>
        <begin position="453"/>
        <end position="465"/>
    </location>
</feature>
<dbReference type="SUPFAM" id="SSF55277">
    <property type="entry name" value="GYF domain"/>
    <property type="match status" value="1"/>
</dbReference>
<feature type="compositionally biased region" description="Polar residues" evidence="1">
    <location>
        <begin position="366"/>
        <end position="377"/>
    </location>
</feature>
<feature type="domain" description="GYF" evidence="2">
    <location>
        <begin position="465"/>
        <end position="513"/>
    </location>
</feature>
<dbReference type="Proteomes" id="UP001209878">
    <property type="component" value="Unassembled WGS sequence"/>
</dbReference>
<dbReference type="PANTHER" id="PTHR14445:SF36">
    <property type="entry name" value="FI03272P-RELATED"/>
    <property type="match status" value="1"/>
</dbReference>
<dbReference type="GO" id="GO:0005829">
    <property type="term" value="C:cytosol"/>
    <property type="evidence" value="ECO:0007669"/>
    <property type="project" value="TreeGrafter"/>
</dbReference>
<feature type="compositionally biased region" description="Polar residues" evidence="1">
    <location>
        <begin position="317"/>
        <end position="329"/>
    </location>
</feature>
<dbReference type="AlphaFoldDB" id="A0AAD9ULM9"/>
<feature type="compositionally biased region" description="Basic and acidic residues" evidence="1">
    <location>
        <begin position="390"/>
        <end position="417"/>
    </location>
</feature>
<evidence type="ECO:0000313" key="3">
    <source>
        <dbReference type="EMBL" id="KAK2193825.1"/>
    </source>
</evidence>
<feature type="compositionally biased region" description="Basic and acidic residues" evidence="1">
    <location>
        <begin position="187"/>
        <end position="229"/>
    </location>
</feature>
<name>A0AAD9ULM9_RIDPI</name>
<dbReference type="SMART" id="SM00444">
    <property type="entry name" value="GYF"/>
    <property type="match status" value="1"/>
</dbReference>